<dbReference type="SUPFAM" id="SSF54285">
    <property type="entry name" value="MoaD/ThiS"/>
    <property type="match status" value="1"/>
</dbReference>
<dbReference type="GO" id="GO:0030366">
    <property type="term" value="F:molybdopterin synthase activity"/>
    <property type="evidence" value="ECO:0007669"/>
    <property type="project" value="UniProtKB-UniRule"/>
</dbReference>
<keyword evidence="3 5" id="KW-0547">Nucleotide-binding</keyword>
<dbReference type="InterPro" id="IPR016155">
    <property type="entry name" value="Mopterin_synth/thiamin_S_b"/>
</dbReference>
<feature type="modified residue" description="Glycyl adenylate; alternate" evidence="5">
    <location>
        <position position="89"/>
    </location>
</feature>
<proteinExistence type="inferred from homology"/>
<feature type="modified residue" description="1-thioglycine; alternate" evidence="5">
    <location>
        <position position="89"/>
    </location>
</feature>
<sequence length="89" mass="9234">MSKPEITVLYFAAASTATGLTEESITLPASQYPLSSLGDLLVSLHPDVGLDKILQSSQWSVNAEMVENAGEVTLKGGEEVAIICPVSGG</sequence>
<dbReference type="Proteomes" id="UP000092154">
    <property type="component" value="Unassembled WGS sequence"/>
</dbReference>
<dbReference type="GO" id="GO:1990133">
    <property type="term" value="C:molybdopterin adenylyltransferase complex"/>
    <property type="evidence" value="ECO:0007669"/>
    <property type="project" value="TreeGrafter"/>
</dbReference>
<dbReference type="HAMAP" id="MF_03051">
    <property type="entry name" value="MOCS2A"/>
    <property type="match status" value="1"/>
</dbReference>
<dbReference type="PANTHER" id="PTHR33359">
    <property type="entry name" value="MOLYBDOPTERIN SYNTHASE SULFUR CARRIER SUBUNIT"/>
    <property type="match status" value="1"/>
</dbReference>
<comment type="similarity">
    <text evidence="5">Belongs to the MoaD family. MOCS2A subfamily.</text>
</comment>
<evidence type="ECO:0000313" key="7">
    <source>
        <dbReference type="Proteomes" id="UP000092154"/>
    </source>
</evidence>
<dbReference type="AlphaFoldDB" id="A0A1B7N8L9"/>
<dbReference type="GO" id="GO:0006777">
    <property type="term" value="P:Mo-molybdopterin cofactor biosynthetic process"/>
    <property type="evidence" value="ECO:0007669"/>
    <property type="project" value="UniProtKB-UniRule"/>
</dbReference>
<evidence type="ECO:0000256" key="1">
    <source>
        <dbReference type="ARBA" id="ARBA00022490"/>
    </source>
</evidence>
<dbReference type="GO" id="GO:1990140">
    <property type="term" value="C:molybdopterin synthase complex"/>
    <property type="evidence" value="ECO:0007669"/>
    <property type="project" value="UniProtKB-UniRule"/>
</dbReference>
<keyword evidence="4 5" id="KW-0501">Molybdenum cofactor biosynthesis</keyword>
<comment type="subcellular location">
    <subcellularLocation>
        <location evidence="5">Cytoplasm</location>
    </subcellularLocation>
</comment>
<evidence type="ECO:0000256" key="5">
    <source>
        <dbReference type="HAMAP-Rule" id="MF_03051"/>
    </source>
</evidence>
<accession>A0A1B7N8L9</accession>
<comment type="subunit">
    <text evidence="5">Heterotetramer; composed of 2 small (MOCS2A) and 2 large (MOCS2B) subunits.</text>
</comment>
<comment type="PTM">
    <text evidence="5">C-terminal thiocarboxylation occurs in 2 steps, it is first acyl-adenylated (-COAMP) via the hesA/moeB/thiF part of UBA4, then thiocarboxylated (-COSH) via the rhodanese domain of UBA4.</text>
</comment>
<dbReference type="InterPro" id="IPR028887">
    <property type="entry name" value="MOCS2A_euk"/>
</dbReference>
<keyword evidence="7" id="KW-1185">Reference proteome</keyword>
<dbReference type="Gene3D" id="3.10.20.30">
    <property type="match status" value="1"/>
</dbReference>
<comment type="function">
    <text evidence="5">Acts as a sulfur carrier required for molybdopterin biosynthesis. Component of the molybdopterin synthase complex that catalyzes the conversion of precursor Z into molybdopterin by mediating the incorporation of 2 sulfur atoms into precursor Z to generate a dithiolene group. In the complex, serves as sulfur donor by being thiocarboxylated (-COSH) at its C-terminus by UBA4. After interaction with MOCS2B, the sulfur is then transferred to precursor Z to form molybdopterin.</text>
</comment>
<evidence type="ECO:0000313" key="6">
    <source>
        <dbReference type="EMBL" id="OAX41190.1"/>
    </source>
</evidence>
<comment type="pathway">
    <text evidence="5">Cofactor biosynthesis; molybdopterin biosynthesis.</text>
</comment>
<dbReference type="InterPro" id="IPR044672">
    <property type="entry name" value="MOCS2A"/>
</dbReference>
<gene>
    <name evidence="6" type="ORF">K503DRAFT_686023</name>
</gene>
<evidence type="ECO:0000256" key="3">
    <source>
        <dbReference type="ARBA" id="ARBA00022741"/>
    </source>
</evidence>
<reference evidence="6 7" key="1">
    <citation type="submission" date="2016-06" db="EMBL/GenBank/DDBJ databases">
        <title>Comparative genomics of the ectomycorrhizal sister species Rhizopogon vinicolor and Rhizopogon vesiculosus (Basidiomycota: Boletales) reveals a divergence of the mating type B locus.</title>
        <authorList>
            <consortium name="DOE Joint Genome Institute"/>
            <person name="Mujic A.B."/>
            <person name="Kuo A."/>
            <person name="Tritt A."/>
            <person name="Lipzen A."/>
            <person name="Chen C."/>
            <person name="Johnson J."/>
            <person name="Sharma A."/>
            <person name="Barry K."/>
            <person name="Grigoriev I.V."/>
            <person name="Spatafora J.W."/>
        </authorList>
    </citation>
    <scope>NUCLEOTIDE SEQUENCE [LARGE SCALE GENOMIC DNA]</scope>
    <source>
        <strain evidence="6 7">AM-OR11-026</strain>
    </source>
</reference>
<dbReference type="InterPro" id="IPR012675">
    <property type="entry name" value="Beta-grasp_dom_sf"/>
</dbReference>
<dbReference type="Pfam" id="PF02597">
    <property type="entry name" value="ThiS"/>
    <property type="match status" value="1"/>
</dbReference>
<name>A0A1B7N8L9_9AGAM</name>
<dbReference type="CDD" id="cd00754">
    <property type="entry name" value="Ubl_MoaD"/>
    <property type="match status" value="1"/>
</dbReference>
<evidence type="ECO:0000256" key="2">
    <source>
        <dbReference type="ARBA" id="ARBA00022553"/>
    </source>
</evidence>
<keyword evidence="2 5" id="KW-0597">Phosphoprotein</keyword>
<dbReference type="PANTHER" id="PTHR33359:SF1">
    <property type="entry name" value="MOLYBDOPTERIN SYNTHASE SULFUR CARRIER SUBUNIT"/>
    <property type="match status" value="1"/>
</dbReference>
<dbReference type="InterPro" id="IPR003749">
    <property type="entry name" value="ThiS/MoaD-like"/>
</dbReference>
<dbReference type="InParanoid" id="A0A1B7N8L9"/>
<dbReference type="OrthoDB" id="5595860at2759"/>
<dbReference type="GO" id="GO:0000166">
    <property type="term" value="F:nucleotide binding"/>
    <property type="evidence" value="ECO:0007669"/>
    <property type="project" value="UniProtKB-KW"/>
</dbReference>
<evidence type="ECO:0000256" key="4">
    <source>
        <dbReference type="ARBA" id="ARBA00023150"/>
    </source>
</evidence>
<dbReference type="UniPathway" id="UPA00344"/>
<keyword evidence="1 5" id="KW-0963">Cytoplasm</keyword>
<organism evidence="6 7">
    <name type="scientific">Rhizopogon vinicolor AM-OR11-026</name>
    <dbReference type="NCBI Taxonomy" id="1314800"/>
    <lineage>
        <taxon>Eukaryota</taxon>
        <taxon>Fungi</taxon>
        <taxon>Dikarya</taxon>
        <taxon>Basidiomycota</taxon>
        <taxon>Agaricomycotina</taxon>
        <taxon>Agaricomycetes</taxon>
        <taxon>Agaricomycetidae</taxon>
        <taxon>Boletales</taxon>
        <taxon>Suillineae</taxon>
        <taxon>Rhizopogonaceae</taxon>
        <taxon>Rhizopogon</taxon>
    </lineage>
</organism>
<protein>
    <recommendedName>
        <fullName evidence="5">Molybdopterin synthase sulfur carrier subunit</fullName>
    </recommendedName>
    <alternativeName>
        <fullName evidence="5">Molybdenum cofactor synthesis protein 2 small subunit</fullName>
    </alternativeName>
    <alternativeName>
        <fullName evidence="5">Molybdenum cofactor synthesis protein 2A</fullName>
        <shortName evidence="5">MOCS2A</shortName>
    </alternativeName>
    <alternativeName>
        <fullName evidence="5">Sulfur carrier protein MOCS2A</fullName>
    </alternativeName>
</protein>
<dbReference type="EMBL" id="KV448188">
    <property type="protein sequence ID" value="OAX41190.1"/>
    <property type="molecule type" value="Genomic_DNA"/>
</dbReference>
<dbReference type="STRING" id="1314800.A0A1B7N8L9"/>